<sequence>MHRQTRRPFRWPRITYFVLTMATIHLHLTIASHRIALYLKLKPSGKHFSSAFWISDQSMSTGVDGVPGAYKACHV</sequence>
<proteinExistence type="predicted"/>
<keyword evidence="1" id="KW-0812">Transmembrane</keyword>
<dbReference type="HOGENOM" id="CLU_2671515_0_0_1"/>
<gene>
    <name evidence="2" type="ORF">LEMA_P110910.1</name>
</gene>
<dbReference type="VEuPathDB" id="FungiDB:LEMA_P110910.1"/>
<name>E4ZXS7_LEPMJ</name>
<keyword evidence="1" id="KW-1133">Transmembrane helix</keyword>
<dbReference type="InParanoid" id="E4ZXS7"/>
<evidence type="ECO:0000256" key="1">
    <source>
        <dbReference type="SAM" id="Phobius"/>
    </source>
</evidence>
<evidence type="ECO:0000313" key="3">
    <source>
        <dbReference type="Proteomes" id="UP000002668"/>
    </source>
</evidence>
<dbReference type="AlphaFoldDB" id="E4ZXS7"/>
<organism evidence="3">
    <name type="scientific">Leptosphaeria maculans (strain JN3 / isolate v23.1.3 / race Av1-4-5-6-7-8)</name>
    <name type="common">Blackleg fungus</name>
    <name type="synonym">Phoma lingam</name>
    <dbReference type="NCBI Taxonomy" id="985895"/>
    <lineage>
        <taxon>Eukaryota</taxon>
        <taxon>Fungi</taxon>
        <taxon>Dikarya</taxon>
        <taxon>Ascomycota</taxon>
        <taxon>Pezizomycotina</taxon>
        <taxon>Dothideomycetes</taxon>
        <taxon>Pleosporomycetidae</taxon>
        <taxon>Pleosporales</taxon>
        <taxon>Pleosporineae</taxon>
        <taxon>Leptosphaeriaceae</taxon>
        <taxon>Plenodomus</taxon>
        <taxon>Plenodomus lingam/Leptosphaeria maculans species complex</taxon>
    </lineage>
</organism>
<keyword evidence="3" id="KW-1185">Reference proteome</keyword>
<feature type="transmembrane region" description="Helical" evidence="1">
    <location>
        <begin position="14"/>
        <end position="37"/>
    </location>
</feature>
<reference evidence="3" key="1">
    <citation type="journal article" date="2011" name="Nat. Commun.">
        <title>Effector diversification within compartments of the Leptosphaeria maculans genome affected by Repeat-Induced Point mutations.</title>
        <authorList>
            <person name="Rouxel T."/>
            <person name="Grandaubert J."/>
            <person name="Hane J.K."/>
            <person name="Hoede C."/>
            <person name="van de Wouw A.P."/>
            <person name="Couloux A."/>
            <person name="Dominguez V."/>
            <person name="Anthouard V."/>
            <person name="Bally P."/>
            <person name="Bourras S."/>
            <person name="Cozijnsen A.J."/>
            <person name="Ciuffetti L.M."/>
            <person name="Degrave A."/>
            <person name="Dilmaghani A."/>
            <person name="Duret L."/>
            <person name="Fudal I."/>
            <person name="Goodwin S.B."/>
            <person name="Gout L."/>
            <person name="Glaser N."/>
            <person name="Linglin J."/>
            <person name="Kema G.H.J."/>
            <person name="Lapalu N."/>
            <person name="Lawrence C.B."/>
            <person name="May K."/>
            <person name="Meyer M."/>
            <person name="Ollivier B."/>
            <person name="Poulain J."/>
            <person name="Schoch C.L."/>
            <person name="Simon A."/>
            <person name="Spatafora J.W."/>
            <person name="Stachowiak A."/>
            <person name="Turgeon B.G."/>
            <person name="Tyler B.M."/>
            <person name="Vincent D."/>
            <person name="Weissenbach J."/>
            <person name="Amselem J."/>
            <person name="Quesneville H."/>
            <person name="Oliver R.P."/>
            <person name="Wincker P."/>
            <person name="Balesdent M.-H."/>
            <person name="Howlett B.J."/>
        </authorList>
    </citation>
    <scope>NUCLEOTIDE SEQUENCE [LARGE SCALE GENOMIC DNA]</scope>
    <source>
        <strain evidence="3">JN3 / isolate v23.1.3 / race Av1-4-5-6-7-8</strain>
    </source>
</reference>
<protein>
    <submittedName>
        <fullName evidence="2">Predicted protein</fullName>
    </submittedName>
</protein>
<accession>E4ZXS7</accession>
<evidence type="ECO:0000313" key="2">
    <source>
        <dbReference type="EMBL" id="CBX96172.1"/>
    </source>
</evidence>
<dbReference type="EMBL" id="FP929128">
    <property type="protein sequence ID" value="CBX96172.1"/>
    <property type="molecule type" value="Genomic_DNA"/>
</dbReference>
<dbReference type="Proteomes" id="UP000002668">
    <property type="component" value="Genome"/>
</dbReference>
<keyword evidence="1" id="KW-0472">Membrane</keyword>